<evidence type="ECO:0000259" key="2">
    <source>
        <dbReference type="Pfam" id="PF13354"/>
    </source>
</evidence>
<evidence type="ECO:0000313" key="3">
    <source>
        <dbReference type="EMBL" id="MDA0637323.1"/>
    </source>
</evidence>
<evidence type="ECO:0000313" key="4">
    <source>
        <dbReference type="Proteomes" id="UP001144036"/>
    </source>
</evidence>
<dbReference type="GO" id="GO:0016787">
    <property type="term" value="F:hydrolase activity"/>
    <property type="evidence" value="ECO:0007669"/>
    <property type="project" value="UniProtKB-KW"/>
</dbReference>
<dbReference type="EMBL" id="JAPNNL010000149">
    <property type="protein sequence ID" value="MDA0637323.1"/>
    <property type="molecule type" value="Genomic_DNA"/>
</dbReference>
<sequence length="394" mass="41979">MIAGLRGVLPRLIAGPRGGLPRLITALVVLWSLLAAPAFATASGPARARAPDRGSPEALGPPVIPDLFGEPGDLDELGLPGVGHEEDRPEGPGPSDLSGEDRSGETGPSGRPGEGRSGVTGTAGRPDRAEETGGRDEEGDAGTVEQVRRIDASKITRRLDRYLATRPGPVTALVKDLTTGRVYGYQPRRTMITASTAKVQILMALLLRTPWQKLSASVRRDARIMIRYSDNHAADRLWPRIGAASGFTAAGRKLGLRHTEGVPGTCVDLYCWGITRTSAEDQVRLVQALVSERSPLRAADRGRVLRLMGEVVDGQNWGISAARCRGDQVALKNGWLKRVSTERWAVVSAGLIRGGGHDYAIAVLTEGGPEVGYGIATVEGVAERIMKSFRRCPA</sequence>
<dbReference type="RefSeq" id="WP_270158225.1">
    <property type="nucleotide sequence ID" value="NZ_JAPNNL010000149.1"/>
</dbReference>
<evidence type="ECO:0000256" key="1">
    <source>
        <dbReference type="SAM" id="MobiDB-lite"/>
    </source>
</evidence>
<dbReference type="InterPro" id="IPR012338">
    <property type="entry name" value="Beta-lactam/transpept-like"/>
</dbReference>
<comment type="caution">
    <text evidence="3">The sequence shown here is derived from an EMBL/GenBank/DDBJ whole genome shotgun (WGS) entry which is preliminary data.</text>
</comment>
<reference evidence="3" key="1">
    <citation type="submission" date="2022-11" db="EMBL/GenBank/DDBJ databases">
        <title>Nonomuraea corallina sp. nov., a new species of the genus Nonomuraea isolated from sea side sediment in Thai sea.</title>
        <authorList>
            <person name="Ngamcharungchit C."/>
            <person name="Matsumoto A."/>
            <person name="Suriyachadkun C."/>
            <person name="Panbangred W."/>
            <person name="Inahashi Y."/>
            <person name="Intra B."/>
        </authorList>
    </citation>
    <scope>NUCLEOTIDE SEQUENCE</scope>
    <source>
        <strain evidence="3">MCN248</strain>
    </source>
</reference>
<proteinExistence type="predicted"/>
<name>A0ABT4SJX5_9ACTN</name>
<protein>
    <submittedName>
        <fullName evidence="3">Serine hydrolase</fullName>
    </submittedName>
</protein>
<dbReference type="Pfam" id="PF13354">
    <property type="entry name" value="Beta-lactamase2"/>
    <property type="match status" value="1"/>
</dbReference>
<keyword evidence="3" id="KW-0378">Hydrolase</keyword>
<dbReference type="PANTHER" id="PTHR35333:SF3">
    <property type="entry name" value="BETA-LACTAMASE-TYPE TRANSPEPTIDASE FOLD CONTAINING PROTEIN"/>
    <property type="match status" value="1"/>
</dbReference>
<feature type="compositionally biased region" description="Basic and acidic residues" evidence="1">
    <location>
        <begin position="125"/>
        <end position="136"/>
    </location>
</feature>
<dbReference type="InterPro" id="IPR000871">
    <property type="entry name" value="Beta-lactam_class-A"/>
</dbReference>
<organism evidence="3 4">
    <name type="scientific">Nonomuraea corallina</name>
    <dbReference type="NCBI Taxonomy" id="2989783"/>
    <lineage>
        <taxon>Bacteria</taxon>
        <taxon>Bacillati</taxon>
        <taxon>Actinomycetota</taxon>
        <taxon>Actinomycetes</taxon>
        <taxon>Streptosporangiales</taxon>
        <taxon>Streptosporangiaceae</taxon>
        <taxon>Nonomuraea</taxon>
    </lineage>
</organism>
<dbReference type="Proteomes" id="UP001144036">
    <property type="component" value="Unassembled WGS sequence"/>
</dbReference>
<dbReference type="InterPro" id="IPR045155">
    <property type="entry name" value="Beta-lactam_cat"/>
</dbReference>
<feature type="region of interest" description="Disordered" evidence="1">
    <location>
        <begin position="41"/>
        <end position="147"/>
    </location>
</feature>
<gene>
    <name evidence="3" type="ORF">OUY22_28300</name>
</gene>
<feature type="domain" description="Beta-lactamase class A catalytic" evidence="2">
    <location>
        <begin position="217"/>
        <end position="365"/>
    </location>
</feature>
<accession>A0ABT4SJX5</accession>
<dbReference type="SUPFAM" id="SSF56601">
    <property type="entry name" value="beta-lactamase/transpeptidase-like"/>
    <property type="match status" value="1"/>
</dbReference>
<keyword evidence="4" id="KW-1185">Reference proteome</keyword>
<dbReference type="PANTHER" id="PTHR35333">
    <property type="entry name" value="BETA-LACTAMASE"/>
    <property type="match status" value="1"/>
</dbReference>
<dbReference type="Gene3D" id="3.40.710.10">
    <property type="entry name" value="DD-peptidase/beta-lactamase superfamily"/>
    <property type="match status" value="1"/>
</dbReference>